<dbReference type="PANTHER" id="PTHR44329:SF288">
    <property type="entry name" value="MITOGEN-ACTIVATED PROTEIN KINASE KINASE KINASE 20"/>
    <property type="match status" value="1"/>
</dbReference>
<dbReference type="Gene3D" id="3.30.200.20">
    <property type="entry name" value="Phosphorylase Kinase, domain 1"/>
    <property type="match status" value="1"/>
</dbReference>
<dbReference type="PROSITE" id="PS00108">
    <property type="entry name" value="PROTEIN_KINASE_ST"/>
    <property type="match status" value="1"/>
</dbReference>
<keyword evidence="2" id="KW-0808">Transferase</keyword>
<dbReference type="PANTHER" id="PTHR44329">
    <property type="entry name" value="SERINE/THREONINE-PROTEIN KINASE TNNI3K-RELATED"/>
    <property type="match status" value="1"/>
</dbReference>
<dbReference type="InterPro" id="IPR000719">
    <property type="entry name" value="Prot_kinase_dom"/>
</dbReference>
<dbReference type="Proteomes" id="UP000052943">
    <property type="component" value="Unassembled WGS sequence"/>
</dbReference>
<keyword evidence="4 9" id="KW-0418">Kinase</keyword>
<dbReference type="GO" id="GO:0004674">
    <property type="term" value="F:protein serine/threonine kinase activity"/>
    <property type="evidence" value="ECO:0007669"/>
    <property type="project" value="UniProtKB-KW"/>
</dbReference>
<dbReference type="OrthoDB" id="10261027at2759"/>
<dbReference type="InterPro" id="IPR001245">
    <property type="entry name" value="Ser-Thr/Tyr_kinase_cat_dom"/>
</dbReference>
<dbReference type="InterPro" id="IPR051681">
    <property type="entry name" value="Ser/Thr_Kinases-Pseudokinases"/>
</dbReference>
<keyword evidence="3 6" id="KW-0547">Nucleotide-binding</keyword>
<dbReference type="PROSITE" id="PS50011">
    <property type="entry name" value="PROTEIN_KINASE_DOM"/>
    <property type="match status" value="1"/>
</dbReference>
<dbReference type="AlphaFoldDB" id="A0A0W8B487"/>
<reference evidence="9 10" key="1">
    <citation type="submission" date="2015-11" db="EMBL/GenBank/DDBJ databases">
        <title>Genomes and virulence difference between two physiological races of Phytophthora nicotianae.</title>
        <authorList>
            <person name="Liu H."/>
            <person name="Ma X."/>
            <person name="Yu H."/>
            <person name="Fang D."/>
            <person name="Li Y."/>
            <person name="Wang X."/>
            <person name="Wang W."/>
            <person name="Dong Y."/>
            <person name="Xiao B."/>
        </authorList>
    </citation>
    <scope>NUCLEOTIDE SEQUENCE [LARGE SCALE GENOMIC DNA]</scope>
    <source>
        <strain evidence="10">race 0</strain>
    </source>
</reference>
<dbReference type="EMBL" id="LNFO01006084">
    <property type="protein sequence ID" value="KUF66667.1"/>
    <property type="molecule type" value="Genomic_DNA"/>
</dbReference>
<evidence type="ECO:0000256" key="4">
    <source>
        <dbReference type="ARBA" id="ARBA00022777"/>
    </source>
</evidence>
<evidence type="ECO:0000256" key="2">
    <source>
        <dbReference type="ARBA" id="ARBA00022679"/>
    </source>
</evidence>
<proteinExistence type="predicted"/>
<dbReference type="InterPro" id="IPR011009">
    <property type="entry name" value="Kinase-like_dom_sf"/>
</dbReference>
<evidence type="ECO:0000256" key="7">
    <source>
        <dbReference type="SAM" id="MobiDB-lite"/>
    </source>
</evidence>
<protein>
    <submittedName>
        <fullName evidence="9">Kinase protein</fullName>
    </submittedName>
</protein>
<dbReference type="SMART" id="SM00220">
    <property type="entry name" value="S_TKc"/>
    <property type="match status" value="1"/>
</dbReference>
<comment type="caution">
    <text evidence="9">The sequence shown here is derived from an EMBL/GenBank/DDBJ whole genome shotgun (WGS) entry which is preliminary data.</text>
</comment>
<dbReference type="Gene3D" id="1.10.510.10">
    <property type="entry name" value="Transferase(Phosphotransferase) domain 1"/>
    <property type="match status" value="1"/>
</dbReference>
<feature type="binding site" evidence="6">
    <location>
        <position position="351"/>
    </location>
    <ligand>
        <name>ATP</name>
        <dbReference type="ChEBI" id="CHEBI:30616"/>
    </ligand>
</feature>
<dbReference type="InterPro" id="IPR008271">
    <property type="entry name" value="Ser/Thr_kinase_AS"/>
</dbReference>
<name>A0A0W8B487_PHYNI</name>
<keyword evidence="1" id="KW-0723">Serine/threonine-protein kinase</keyword>
<dbReference type="SUPFAM" id="SSF56112">
    <property type="entry name" value="Protein kinase-like (PK-like)"/>
    <property type="match status" value="1"/>
</dbReference>
<dbReference type="STRING" id="4790.A0A0W8B487"/>
<dbReference type="InterPro" id="IPR017441">
    <property type="entry name" value="Protein_kinase_ATP_BS"/>
</dbReference>
<feature type="region of interest" description="Disordered" evidence="7">
    <location>
        <begin position="1"/>
        <end position="21"/>
    </location>
</feature>
<evidence type="ECO:0000256" key="1">
    <source>
        <dbReference type="ARBA" id="ARBA00022527"/>
    </source>
</evidence>
<evidence type="ECO:0000313" key="9">
    <source>
        <dbReference type="EMBL" id="KUF66667.1"/>
    </source>
</evidence>
<evidence type="ECO:0000256" key="6">
    <source>
        <dbReference type="PROSITE-ProRule" id="PRU10141"/>
    </source>
</evidence>
<organism evidence="9 10">
    <name type="scientific">Phytophthora nicotianae</name>
    <name type="common">Potato buckeye rot agent</name>
    <name type="synonym">Phytophthora parasitica</name>
    <dbReference type="NCBI Taxonomy" id="4792"/>
    <lineage>
        <taxon>Eukaryota</taxon>
        <taxon>Sar</taxon>
        <taxon>Stramenopiles</taxon>
        <taxon>Oomycota</taxon>
        <taxon>Peronosporomycetes</taxon>
        <taxon>Peronosporales</taxon>
        <taxon>Peronosporaceae</taxon>
        <taxon>Phytophthora</taxon>
    </lineage>
</organism>
<gene>
    <name evidence="9" type="ORF">AM587_10004628</name>
</gene>
<dbReference type="GO" id="GO:0005524">
    <property type="term" value="F:ATP binding"/>
    <property type="evidence" value="ECO:0007669"/>
    <property type="project" value="UniProtKB-UniRule"/>
</dbReference>
<feature type="domain" description="Protein kinase" evidence="8">
    <location>
        <begin position="321"/>
        <end position="593"/>
    </location>
</feature>
<evidence type="ECO:0000259" key="8">
    <source>
        <dbReference type="PROSITE" id="PS50011"/>
    </source>
</evidence>
<accession>A0A0W8B487</accession>
<dbReference type="Pfam" id="PF07714">
    <property type="entry name" value="PK_Tyr_Ser-Thr"/>
    <property type="match status" value="1"/>
</dbReference>
<evidence type="ECO:0000256" key="5">
    <source>
        <dbReference type="ARBA" id="ARBA00022840"/>
    </source>
</evidence>
<keyword evidence="5 6" id="KW-0067">ATP-binding</keyword>
<dbReference type="PROSITE" id="PS00107">
    <property type="entry name" value="PROTEIN_KINASE_ATP"/>
    <property type="match status" value="1"/>
</dbReference>
<sequence length="597" mass="66291">MPPGNASTIKRHTSRSAESKNAIRAAVPDVRCGSALLQKGGGIKSNNSVHPVAPITRSLVLTSLTEDAENATVNTSTTQNAQDYLVKVRVLHGIDLHVHSTKTTCRHPALPEVNVTVNGSTTQSCTAAQHARNHSAWKKHELKFHVNSRNQNPAQSKPDEVISSFITMYVSLTCMPCSCASKIPDKAIAIGEVGVLQFPTKQNGDYEISRFFPVIRRQQRSSQSSYALLPAGKIKLCIRVEVEKPVPDRVEIPKRPPFALSNFGEALQLKRKQLKATVVPEDNSQKMSNQQLSQFDSDASLQLLKEITIEATRDLVNAENLKIEGRIGEGIHSCVSLGTLQQESAQQVAVKEFRHQHTVPPVNVLRAFQQEYQILKTCRSQNGNEYIVELHGVILEPRLIILMEYFSHNSLAQCLLNEVTWGQMTMKHKATLGLKIARGISWLHMHGMIHRDIKTHNILIGDDLATPNPRVKIGDLGSAIVWSQNDPLLLEEVGSSGYTAPEIFTHQGYDRKVDVWSFGIVLWELTASSIRNRVNPFTGVTGEELVSKVQSGCRPNFVHAHQLCVKPIVEKCWILDPSQRPTMDEVVSDLEKLSTEL</sequence>
<evidence type="ECO:0000256" key="3">
    <source>
        <dbReference type="ARBA" id="ARBA00022741"/>
    </source>
</evidence>
<evidence type="ECO:0000313" key="10">
    <source>
        <dbReference type="Proteomes" id="UP000052943"/>
    </source>
</evidence>